<feature type="region of interest" description="Disordered" evidence="13">
    <location>
        <begin position="441"/>
        <end position="467"/>
    </location>
</feature>
<proteinExistence type="inferred from homology"/>
<dbReference type="PROSITE" id="PS00028">
    <property type="entry name" value="ZINC_FINGER_C2H2_1"/>
    <property type="match status" value="1"/>
</dbReference>
<keyword evidence="16" id="KW-1185">Reference proteome</keyword>
<dbReference type="STRING" id="102285.A0A0R3T993"/>
<evidence type="ECO:0000256" key="13">
    <source>
        <dbReference type="SAM" id="MobiDB-lite"/>
    </source>
</evidence>
<feature type="compositionally biased region" description="Basic and acidic residues" evidence="13">
    <location>
        <begin position="661"/>
        <end position="675"/>
    </location>
</feature>
<feature type="coiled-coil region" evidence="12">
    <location>
        <begin position="277"/>
        <end position="344"/>
    </location>
</feature>
<reference evidence="15 16" key="2">
    <citation type="submission" date="2018-11" db="EMBL/GenBank/DDBJ databases">
        <authorList>
            <consortium name="Pathogen Informatics"/>
        </authorList>
    </citation>
    <scope>NUCLEOTIDE SEQUENCE [LARGE SCALE GENOMIC DNA]</scope>
</reference>
<dbReference type="InterPro" id="IPR032714">
    <property type="entry name" value="DZIP1_N"/>
</dbReference>
<feature type="compositionally biased region" description="Polar residues" evidence="13">
    <location>
        <begin position="441"/>
        <end position="460"/>
    </location>
</feature>
<dbReference type="PROSITE" id="PS50157">
    <property type="entry name" value="ZINC_FINGER_C2H2_2"/>
    <property type="match status" value="1"/>
</dbReference>
<dbReference type="InterPro" id="IPR013087">
    <property type="entry name" value="Znf_C2H2_type"/>
</dbReference>
<evidence type="ECO:0000259" key="14">
    <source>
        <dbReference type="PROSITE" id="PS50157"/>
    </source>
</evidence>
<dbReference type="Pfam" id="PF25977">
    <property type="entry name" value="DZIP1"/>
    <property type="match status" value="1"/>
</dbReference>
<feature type="region of interest" description="Disordered" evidence="13">
    <location>
        <begin position="492"/>
        <end position="558"/>
    </location>
</feature>
<evidence type="ECO:0000256" key="1">
    <source>
        <dbReference type="ARBA" id="ARBA00004114"/>
    </source>
</evidence>
<keyword evidence="4" id="KW-0963">Cytoplasm</keyword>
<dbReference type="OrthoDB" id="515971at2759"/>
<sequence>MTTYNPNISGHFPIHGSKMSGFFFRKRVERIDWKRLASIDVRKVASQVDIDVLQENLFNVAFCDIDSEIDTRYVDTNLVKLFQLAQLLIEYLLYSQDYLTGTVDSLRRENENIKKETDLLRKRLDEQARRLTTTRKECHRRRLLLLAQQRLMNNGPQSYFRCPHCPKAFINASFLNAHLFRRHTDVIAALQNGDLSTSGLLHQSFEREVNQIKQKAPAEKHQATLSTNLEQQIKEVLDHVKTQIPPLSQPPPPPPPVSSAFVQTSTHSPDSIWKHRAAELERQLKEERDQLIQLEERNRTWQETITSQHKVDVERVREMFEVELRNLREENLEKQRELLQLRIKGAIPLSYGDLEDDVPRQKNISKYQDSATIISTPQSMQQTEPENAGDISFTETYTLPSFKMVNNANKAGIDDSLTTLEMFKVFDEPSLVNEAFNLCSDSSGSSKKPPQTRQTSQSDIPSRYKGICPQVTRTENAPSRVSFDRENQVASPLVNLKSASPKRGRYHPRAENRIVQIVDDDSYSTKHAKERLRQSNSPEKAVKKESKAAEKSLQTSEPQLRADALEEIPHYKVQLKEFLANPSVMRRFRDEAESLFEEQLMDRNIEPSAKGLSRHRSNELTDILGQDRLHLARKFPNFEEIRASLARKVDRLALHALHSKREYTSSSPNRDERSSFKRARSSRTSERGRPPSGRPSSLTSLGTILSPIAEHQHAATASPTVYRRPVGANQAQSKQSLFENSGNEDDDVTEVNGNKKDEKEIKGGRRER</sequence>
<evidence type="ECO:0000313" key="15">
    <source>
        <dbReference type="EMBL" id="VDN99489.1"/>
    </source>
</evidence>
<evidence type="ECO:0000256" key="3">
    <source>
        <dbReference type="ARBA" id="ARBA00009131"/>
    </source>
</evidence>
<keyword evidence="5" id="KW-0479">Metal-binding</keyword>
<dbReference type="SMART" id="SM00355">
    <property type="entry name" value="ZnF_C2H2"/>
    <property type="match status" value="1"/>
</dbReference>
<gene>
    <name evidence="15" type="ORF">HNAJ_LOCUS3630</name>
</gene>
<protein>
    <submittedName>
        <fullName evidence="17">C2H2-type domain-containing protein</fullName>
    </submittedName>
</protein>
<keyword evidence="9" id="KW-0206">Cytoskeleton</keyword>
<feature type="region of interest" description="Disordered" evidence="13">
    <location>
        <begin position="661"/>
        <end position="700"/>
    </location>
</feature>
<comment type="similarity">
    <text evidence="3">Belongs to the DZIP C2H2-type zinc-finger protein family.</text>
</comment>
<comment type="subcellular location">
    <subcellularLocation>
        <location evidence="2">Cytoplasm</location>
        <location evidence="2">Cytoskeleton</location>
        <location evidence="2">Cilium basal body</location>
    </subcellularLocation>
    <subcellularLocation>
        <location evidence="1">Cytoplasm</location>
        <location evidence="1">Cytoskeleton</location>
        <location evidence="1">Microtubule organizing center</location>
        <location evidence="1">Centrosome</location>
        <location evidence="1">Centriole</location>
    </subcellularLocation>
</comment>
<evidence type="ECO:0000256" key="6">
    <source>
        <dbReference type="ARBA" id="ARBA00022771"/>
    </source>
</evidence>
<evidence type="ECO:0000256" key="11">
    <source>
        <dbReference type="PROSITE-ProRule" id="PRU00042"/>
    </source>
</evidence>
<evidence type="ECO:0000256" key="12">
    <source>
        <dbReference type="SAM" id="Coils"/>
    </source>
</evidence>
<dbReference type="InterPro" id="IPR051241">
    <property type="entry name" value="DZIP_RILPL"/>
</dbReference>
<keyword evidence="6 11" id="KW-0863">Zinc-finger</keyword>
<dbReference type="InterPro" id="IPR058883">
    <property type="entry name" value="DZIP1_dom"/>
</dbReference>
<evidence type="ECO:0000256" key="5">
    <source>
        <dbReference type="ARBA" id="ARBA00022723"/>
    </source>
</evidence>
<dbReference type="Proteomes" id="UP000278807">
    <property type="component" value="Unassembled WGS sequence"/>
</dbReference>
<feature type="domain" description="C2H2-type" evidence="14">
    <location>
        <begin position="160"/>
        <end position="184"/>
    </location>
</feature>
<evidence type="ECO:0000256" key="7">
    <source>
        <dbReference type="ARBA" id="ARBA00022833"/>
    </source>
</evidence>
<dbReference type="GO" id="GO:0008270">
    <property type="term" value="F:zinc ion binding"/>
    <property type="evidence" value="ECO:0007669"/>
    <property type="project" value="UniProtKB-KW"/>
</dbReference>
<keyword evidence="10" id="KW-0966">Cell projection</keyword>
<dbReference type="PANTHER" id="PTHR21502:SF3">
    <property type="entry name" value="CILIUM ASSEMBLY PROTEIN DZIP1L"/>
    <property type="match status" value="1"/>
</dbReference>
<feature type="compositionally biased region" description="Polar residues" evidence="13">
    <location>
        <begin position="729"/>
        <end position="741"/>
    </location>
</feature>
<dbReference type="Pfam" id="PF13815">
    <property type="entry name" value="Dzip-like_N"/>
    <property type="match status" value="1"/>
</dbReference>
<dbReference type="AlphaFoldDB" id="A0A0R3T993"/>
<keyword evidence="7" id="KW-0862">Zinc</keyword>
<evidence type="ECO:0000256" key="4">
    <source>
        <dbReference type="ARBA" id="ARBA00022490"/>
    </source>
</evidence>
<dbReference type="WBParaSite" id="HNAJ_0000363201-mRNA-1">
    <property type="protein sequence ID" value="HNAJ_0000363201-mRNA-1"/>
    <property type="gene ID" value="HNAJ_0000363201"/>
</dbReference>
<keyword evidence="8 12" id="KW-0175">Coiled coil</keyword>
<evidence type="ECO:0000313" key="17">
    <source>
        <dbReference type="WBParaSite" id="HNAJ_0000363201-mRNA-1"/>
    </source>
</evidence>
<evidence type="ECO:0000256" key="10">
    <source>
        <dbReference type="ARBA" id="ARBA00023273"/>
    </source>
</evidence>
<evidence type="ECO:0000256" key="9">
    <source>
        <dbReference type="ARBA" id="ARBA00023212"/>
    </source>
</evidence>
<name>A0A0R3T993_RODNA</name>
<reference evidence="17" key="1">
    <citation type="submission" date="2017-02" db="UniProtKB">
        <authorList>
            <consortium name="WormBaseParasite"/>
        </authorList>
    </citation>
    <scope>IDENTIFICATION</scope>
</reference>
<feature type="compositionally biased region" description="Pro residues" evidence="13">
    <location>
        <begin position="247"/>
        <end position="257"/>
    </location>
</feature>
<feature type="region of interest" description="Disordered" evidence="13">
    <location>
        <begin position="245"/>
        <end position="268"/>
    </location>
</feature>
<feature type="compositionally biased region" description="Basic and acidic residues" evidence="13">
    <location>
        <begin position="540"/>
        <end position="550"/>
    </location>
</feature>
<dbReference type="GO" id="GO:0036064">
    <property type="term" value="C:ciliary basal body"/>
    <property type="evidence" value="ECO:0007669"/>
    <property type="project" value="TreeGrafter"/>
</dbReference>
<organism evidence="17">
    <name type="scientific">Rodentolepis nana</name>
    <name type="common">Dwarf tapeworm</name>
    <name type="synonym">Hymenolepis nana</name>
    <dbReference type="NCBI Taxonomy" id="102285"/>
    <lineage>
        <taxon>Eukaryota</taxon>
        <taxon>Metazoa</taxon>
        <taxon>Spiralia</taxon>
        <taxon>Lophotrochozoa</taxon>
        <taxon>Platyhelminthes</taxon>
        <taxon>Cestoda</taxon>
        <taxon>Eucestoda</taxon>
        <taxon>Cyclophyllidea</taxon>
        <taxon>Hymenolepididae</taxon>
        <taxon>Rodentolepis</taxon>
    </lineage>
</organism>
<dbReference type="PANTHER" id="PTHR21502">
    <property type="entry name" value="ZINC FINGER PROTEIN DZIP1"/>
    <property type="match status" value="1"/>
</dbReference>
<evidence type="ECO:0000313" key="16">
    <source>
        <dbReference type="Proteomes" id="UP000278807"/>
    </source>
</evidence>
<evidence type="ECO:0000256" key="2">
    <source>
        <dbReference type="ARBA" id="ARBA00004120"/>
    </source>
</evidence>
<feature type="compositionally biased region" description="Basic and acidic residues" evidence="13">
    <location>
        <begin position="753"/>
        <end position="768"/>
    </location>
</feature>
<dbReference type="GO" id="GO:0005737">
    <property type="term" value="C:cytoplasm"/>
    <property type="evidence" value="ECO:0007669"/>
    <property type="project" value="TreeGrafter"/>
</dbReference>
<evidence type="ECO:0000256" key="8">
    <source>
        <dbReference type="ARBA" id="ARBA00023054"/>
    </source>
</evidence>
<dbReference type="EMBL" id="UZAE01002184">
    <property type="protein sequence ID" value="VDN99489.1"/>
    <property type="molecule type" value="Genomic_DNA"/>
</dbReference>
<accession>A0A0R3T993</accession>
<feature type="coiled-coil region" evidence="12">
    <location>
        <begin position="103"/>
        <end position="130"/>
    </location>
</feature>
<feature type="region of interest" description="Disordered" evidence="13">
    <location>
        <begin position="713"/>
        <end position="768"/>
    </location>
</feature>
<dbReference type="GO" id="GO:0005814">
    <property type="term" value="C:centriole"/>
    <property type="evidence" value="ECO:0007669"/>
    <property type="project" value="UniProtKB-SubCell"/>
</dbReference>
<dbReference type="GO" id="GO:0060271">
    <property type="term" value="P:cilium assembly"/>
    <property type="evidence" value="ECO:0007669"/>
    <property type="project" value="TreeGrafter"/>
</dbReference>